<dbReference type="EMBL" id="PVQB02000800">
    <property type="protein sequence ID" value="KAF4333660.1"/>
    <property type="molecule type" value="Genomic_DNA"/>
</dbReference>
<organism evidence="1 2">
    <name type="scientific">Fusarium beomiforme</name>
    <dbReference type="NCBI Taxonomy" id="44412"/>
    <lineage>
        <taxon>Eukaryota</taxon>
        <taxon>Fungi</taxon>
        <taxon>Dikarya</taxon>
        <taxon>Ascomycota</taxon>
        <taxon>Pezizomycotina</taxon>
        <taxon>Sordariomycetes</taxon>
        <taxon>Hypocreomycetidae</taxon>
        <taxon>Hypocreales</taxon>
        <taxon>Nectriaceae</taxon>
        <taxon>Fusarium</taxon>
        <taxon>Fusarium burgessii species complex</taxon>
    </lineage>
</organism>
<sequence length="89" mass="10097">MCHQTEIIEECSQCGFTTSFLGPIENCELRSQQLFDSQNTNSTGSYLRRCYGVATTSYTDAIICEVCVAKEERDRIRQNKKAAAYAREN</sequence>
<evidence type="ECO:0000313" key="2">
    <source>
        <dbReference type="Proteomes" id="UP000730481"/>
    </source>
</evidence>
<comment type="caution">
    <text evidence="1">The sequence shown here is derived from an EMBL/GenBank/DDBJ whole genome shotgun (WGS) entry which is preliminary data.</text>
</comment>
<name>A0A9P5A7E4_9HYPO</name>
<proteinExistence type="predicted"/>
<accession>A0A9P5A7E4</accession>
<reference evidence="1" key="2">
    <citation type="submission" date="2020-02" db="EMBL/GenBank/DDBJ databases">
        <title>Identification and distribution of gene clusters putatively required for synthesis of sphingolipid metabolism inhibitors in phylogenetically diverse species of the filamentous fungus Fusarium.</title>
        <authorList>
            <person name="Kim H.-S."/>
            <person name="Busman M."/>
            <person name="Brown D.W."/>
            <person name="Divon H."/>
            <person name="Uhlig S."/>
            <person name="Proctor R.H."/>
        </authorList>
    </citation>
    <scope>NUCLEOTIDE SEQUENCE</scope>
    <source>
        <strain evidence="1">NRRL 25174</strain>
    </source>
</reference>
<reference evidence="1" key="1">
    <citation type="journal article" date="2017" name="Mycologia">
        <title>Fusarium algeriense, sp. nov., a novel toxigenic crown rot pathogen of durum wheat from Algeria is nested in the Fusarium burgessii species complex.</title>
        <authorList>
            <person name="Laraba I."/>
            <person name="Keddad A."/>
            <person name="Boureghda H."/>
            <person name="Abdallah N."/>
            <person name="Vaughan M.M."/>
            <person name="Proctor R.H."/>
            <person name="Busman M."/>
            <person name="O'Donnell K."/>
        </authorList>
    </citation>
    <scope>NUCLEOTIDE SEQUENCE</scope>
    <source>
        <strain evidence="1">NRRL 25174</strain>
    </source>
</reference>
<evidence type="ECO:0000313" key="1">
    <source>
        <dbReference type="EMBL" id="KAF4333660.1"/>
    </source>
</evidence>
<gene>
    <name evidence="1" type="ORF">FBEOM_12530</name>
</gene>
<protein>
    <submittedName>
        <fullName evidence="1">Uncharacterized protein</fullName>
    </submittedName>
</protein>
<keyword evidence="2" id="KW-1185">Reference proteome</keyword>
<dbReference type="Proteomes" id="UP000730481">
    <property type="component" value="Unassembled WGS sequence"/>
</dbReference>
<dbReference type="AlphaFoldDB" id="A0A9P5A7E4"/>
<dbReference type="OrthoDB" id="5090948at2759"/>